<name>A0A0B4N1D3_9BACT</name>
<protein>
    <submittedName>
        <fullName evidence="1">Uncharacterized protein</fullName>
    </submittedName>
</protein>
<dbReference type="EMBL" id="KJ631405">
    <property type="protein sequence ID" value="AIF26292.1"/>
    <property type="molecule type" value="Genomic_DNA"/>
</dbReference>
<evidence type="ECO:0000313" key="1">
    <source>
        <dbReference type="EMBL" id="AIF26292.1"/>
    </source>
</evidence>
<sequence>MSEHFQYLKEGLIADLVNQVMADYNLDLEKALDIVYSSDVFQKLSDPATALYKEGPVYIYSFLKEELEKGKINSN</sequence>
<dbReference type="AlphaFoldDB" id="A0A0B4N1D3"/>
<proteinExistence type="predicted"/>
<reference evidence="1" key="1">
    <citation type="submission" date="2014-03" db="EMBL/GenBank/DDBJ databases">
        <title>A sequence of cellulolytic fosmid clone of goat rumen metagenome.</title>
        <authorList>
            <person name="Lee K.-T."/>
            <person name="Kim J.-Y."/>
            <person name="Kim Y.-J."/>
            <person name="Ahn J.-H."/>
            <person name="Park M.-N."/>
            <person name="Kim J.-H."/>
            <person name="Kim T.-H."/>
        </authorList>
    </citation>
    <scope>NUCLEOTIDE SEQUENCE</scope>
</reference>
<accession>A0A0B4N1D3</accession>
<organism evidence="1">
    <name type="scientific">uncultured bacterium Lq_025_E06</name>
    <dbReference type="NCBI Taxonomy" id="1489290"/>
    <lineage>
        <taxon>Bacteria</taxon>
        <taxon>environmental samples</taxon>
    </lineage>
</organism>